<accession>V7C528</accession>
<dbReference type="InterPro" id="IPR001005">
    <property type="entry name" value="SANT/Myb"/>
</dbReference>
<evidence type="ECO:0000256" key="1">
    <source>
        <dbReference type="ARBA" id="ARBA00004123"/>
    </source>
</evidence>
<dbReference type="InterPro" id="IPR017930">
    <property type="entry name" value="Myb_dom"/>
</dbReference>
<keyword evidence="10" id="KW-1185">Reference proteome</keyword>
<sequence length="225" mass="26447">MEVLSEEWWNETNALFLEVFPNIQTQTATSDKINGPPIMLSLPETTLLSGHPHQDIVEAPLVLAPSQTCRIQVQSNKRKRITWTMEEHRLFLEGLYIYGRGYWKKISYYIQTKDATQVASHAQKYFMRNNISQEKKKRKSIHDMVLSQPIQVHFNPPINMSHPEHLNPVNMSHQIPPITEMMQSNHINHINHHPQYNGIHQMMESNSINNVVYSTQFHQMQSRWR</sequence>
<dbReference type="InterPro" id="IPR009057">
    <property type="entry name" value="Homeodomain-like_sf"/>
</dbReference>
<evidence type="ECO:0000256" key="2">
    <source>
        <dbReference type="ARBA" id="ARBA00023015"/>
    </source>
</evidence>
<dbReference type="PANTHER" id="PTHR44191:SF62">
    <property type="entry name" value="OS04G0341900 PROTEIN"/>
    <property type="match status" value="1"/>
</dbReference>
<keyword evidence="2" id="KW-0805">Transcription regulation</keyword>
<gene>
    <name evidence="9" type="ORF">PHAVU_004G126000g</name>
</gene>
<dbReference type="PROSITE" id="PS51294">
    <property type="entry name" value="HTH_MYB"/>
    <property type="match status" value="1"/>
</dbReference>
<dbReference type="GO" id="GO:0003677">
    <property type="term" value="F:DNA binding"/>
    <property type="evidence" value="ECO:0007669"/>
    <property type="project" value="UniProtKB-KW"/>
</dbReference>
<dbReference type="InterPro" id="IPR006447">
    <property type="entry name" value="Myb_dom_plants"/>
</dbReference>
<dbReference type="CDD" id="cd00167">
    <property type="entry name" value="SANT"/>
    <property type="match status" value="1"/>
</dbReference>
<dbReference type="PROSITE" id="PS51293">
    <property type="entry name" value="SANT"/>
    <property type="match status" value="1"/>
</dbReference>
<dbReference type="Gene3D" id="1.10.10.60">
    <property type="entry name" value="Homeodomain-like"/>
    <property type="match status" value="1"/>
</dbReference>
<reference evidence="10" key="1">
    <citation type="journal article" date="2014" name="Nat. Genet.">
        <title>A reference genome for common bean and genome-wide analysis of dual domestications.</title>
        <authorList>
            <person name="Schmutz J."/>
            <person name="McClean P.E."/>
            <person name="Mamidi S."/>
            <person name="Wu G.A."/>
            <person name="Cannon S.B."/>
            <person name="Grimwood J."/>
            <person name="Jenkins J."/>
            <person name="Shu S."/>
            <person name="Song Q."/>
            <person name="Chavarro C."/>
            <person name="Torres-Torres M."/>
            <person name="Geffroy V."/>
            <person name="Moghaddam S.M."/>
            <person name="Gao D."/>
            <person name="Abernathy B."/>
            <person name="Barry K."/>
            <person name="Blair M."/>
            <person name="Brick M.A."/>
            <person name="Chovatia M."/>
            <person name="Gepts P."/>
            <person name="Goodstein D.M."/>
            <person name="Gonzales M."/>
            <person name="Hellsten U."/>
            <person name="Hyten D.L."/>
            <person name="Jia G."/>
            <person name="Kelly J.D."/>
            <person name="Kudrna D."/>
            <person name="Lee R."/>
            <person name="Richard M.M."/>
            <person name="Miklas P.N."/>
            <person name="Osorno J.M."/>
            <person name="Rodrigues J."/>
            <person name="Thareau V."/>
            <person name="Urrea C.A."/>
            <person name="Wang M."/>
            <person name="Yu Y."/>
            <person name="Zhang M."/>
            <person name="Wing R.A."/>
            <person name="Cregan P.B."/>
            <person name="Rokhsar D.S."/>
            <person name="Jackson S.A."/>
        </authorList>
    </citation>
    <scope>NUCLEOTIDE SEQUENCE [LARGE SCALE GENOMIC DNA]</scope>
    <source>
        <strain evidence="10">cv. G19833</strain>
    </source>
</reference>
<dbReference type="PANTHER" id="PTHR44191">
    <property type="entry name" value="TRANSCRIPTION FACTOR KUA1"/>
    <property type="match status" value="1"/>
</dbReference>
<keyword evidence="3" id="KW-0238">DNA-binding</keyword>
<dbReference type="EMBL" id="CM002291">
    <property type="protein sequence ID" value="ESW24385.1"/>
    <property type="molecule type" value="Genomic_DNA"/>
</dbReference>
<organism evidence="9 10">
    <name type="scientific">Phaseolus vulgaris</name>
    <name type="common">Kidney bean</name>
    <name type="synonym">French bean</name>
    <dbReference type="NCBI Taxonomy" id="3885"/>
    <lineage>
        <taxon>Eukaryota</taxon>
        <taxon>Viridiplantae</taxon>
        <taxon>Streptophyta</taxon>
        <taxon>Embryophyta</taxon>
        <taxon>Tracheophyta</taxon>
        <taxon>Spermatophyta</taxon>
        <taxon>Magnoliopsida</taxon>
        <taxon>eudicotyledons</taxon>
        <taxon>Gunneridae</taxon>
        <taxon>Pentapetalae</taxon>
        <taxon>rosids</taxon>
        <taxon>fabids</taxon>
        <taxon>Fabales</taxon>
        <taxon>Fabaceae</taxon>
        <taxon>Papilionoideae</taxon>
        <taxon>50 kb inversion clade</taxon>
        <taxon>NPAAA clade</taxon>
        <taxon>indigoferoid/millettioid clade</taxon>
        <taxon>Phaseoleae</taxon>
        <taxon>Phaseolus</taxon>
    </lineage>
</organism>
<dbReference type="InterPro" id="IPR017884">
    <property type="entry name" value="SANT_dom"/>
</dbReference>
<feature type="domain" description="HTH myb-type" evidence="8">
    <location>
        <begin position="75"/>
        <end position="130"/>
    </location>
</feature>
<evidence type="ECO:0000256" key="4">
    <source>
        <dbReference type="ARBA" id="ARBA00023163"/>
    </source>
</evidence>
<dbReference type="InterPro" id="IPR052245">
    <property type="entry name" value="Plant_Stress_Dev_TF"/>
</dbReference>
<evidence type="ECO:0000313" key="9">
    <source>
        <dbReference type="EMBL" id="ESW24385.1"/>
    </source>
</evidence>
<keyword evidence="5" id="KW-0539">Nucleus</keyword>
<name>V7C528_PHAVU</name>
<evidence type="ECO:0000256" key="3">
    <source>
        <dbReference type="ARBA" id="ARBA00023125"/>
    </source>
</evidence>
<comment type="subcellular location">
    <subcellularLocation>
        <location evidence="1">Nucleus</location>
    </subcellularLocation>
</comment>
<keyword evidence="4" id="KW-0804">Transcription</keyword>
<feature type="domain" description="Myb-like" evidence="6">
    <location>
        <begin position="75"/>
        <end position="126"/>
    </location>
</feature>
<dbReference type="OrthoDB" id="1434370at2759"/>
<dbReference type="OMA" id="PREEMIN"/>
<protein>
    <submittedName>
        <fullName evidence="9">Uncharacterized protein</fullName>
    </submittedName>
</protein>
<dbReference type="GO" id="GO:0005634">
    <property type="term" value="C:nucleus"/>
    <property type="evidence" value="ECO:0007669"/>
    <property type="project" value="UniProtKB-SubCell"/>
</dbReference>
<dbReference type="Proteomes" id="UP000000226">
    <property type="component" value="Chromosome 4"/>
</dbReference>
<dbReference type="eggNOG" id="KOG0724">
    <property type="taxonomic scope" value="Eukaryota"/>
</dbReference>
<dbReference type="GO" id="GO:0006355">
    <property type="term" value="P:regulation of DNA-templated transcription"/>
    <property type="evidence" value="ECO:0007669"/>
    <property type="project" value="UniProtKB-ARBA"/>
</dbReference>
<evidence type="ECO:0000259" key="8">
    <source>
        <dbReference type="PROSITE" id="PS51294"/>
    </source>
</evidence>
<dbReference type="NCBIfam" id="TIGR01557">
    <property type="entry name" value="myb_SHAQKYF"/>
    <property type="match status" value="1"/>
</dbReference>
<dbReference type="AlphaFoldDB" id="V7C528"/>
<proteinExistence type="predicted"/>
<dbReference type="SUPFAM" id="SSF46689">
    <property type="entry name" value="Homeodomain-like"/>
    <property type="match status" value="1"/>
</dbReference>
<dbReference type="SMART" id="SM00717">
    <property type="entry name" value="SANT"/>
    <property type="match status" value="1"/>
</dbReference>
<feature type="domain" description="SANT" evidence="7">
    <location>
        <begin position="83"/>
        <end position="130"/>
    </location>
</feature>
<evidence type="ECO:0000256" key="5">
    <source>
        <dbReference type="ARBA" id="ARBA00023242"/>
    </source>
</evidence>
<dbReference type="Pfam" id="PF00249">
    <property type="entry name" value="Myb_DNA-binding"/>
    <property type="match status" value="1"/>
</dbReference>
<dbReference type="PROSITE" id="PS50090">
    <property type="entry name" value="MYB_LIKE"/>
    <property type="match status" value="1"/>
</dbReference>
<evidence type="ECO:0000313" key="10">
    <source>
        <dbReference type="Proteomes" id="UP000000226"/>
    </source>
</evidence>
<dbReference type="Gramene" id="ESW24385">
    <property type="protein sequence ID" value="ESW24385"/>
    <property type="gene ID" value="PHAVU_004G126000g"/>
</dbReference>
<evidence type="ECO:0000259" key="6">
    <source>
        <dbReference type="PROSITE" id="PS50090"/>
    </source>
</evidence>
<evidence type="ECO:0000259" key="7">
    <source>
        <dbReference type="PROSITE" id="PS51293"/>
    </source>
</evidence>